<evidence type="ECO:0000313" key="2">
    <source>
        <dbReference type="Proteomes" id="UP000018888"/>
    </source>
</evidence>
<reference evidence="1 2" key="2">
    <citation type="journal article" date="2018" name="New Phytol.">
        <title>High intraspecific genome diversity in the model arbuscular mycorrhizal symbiont Rhizophagus irregularis.</title>
        <authorList>
            <person name="Chen E.C.H."/>
            <person name="Morin E."/>
            <person name="Beaudet D."/>
            <person name="Noel J."/>
            <person name="Yildirir G."/>
            <person name="Ndikumana S."/>
            <person name="Charron P."/>
            <person name="St-Onge C."/>
            <person name="Giorgi J."/>
            <person name="Kruger M."/>
            <person name="Marton T."/>
            <person name="Ropars J."/>
            <person name="Grigoriev I.V."/>
            <person name="Hainaut M."/>
            <person name="Henrissat B."/>
            <person name="Roux C."/>
            <person name="Martin F."/>
            <person name="Corradi N."/>
        </authorList>
    </citation>
    <scope>NUCLEOTIDE SEQUENCE [LARGE SCALE GENOMIC DNA]</scope>
    <source>
        <strain evidence="1 2">DAOM 197198</strain>
    </source>
</reference>
<keyword evidence="2" id="KW-1185">Reference proteome</keyword>
<comment type="caution">
    <text evidence="1">The sequence shown here is derived from an EMBL/GenBank/DDBJ whole genome shotgun (WGS) entry which is preliminary data.</text>
</comment>
<feature type="non-terminal residue" evidence="1">
    <location>
        <position position="1"/>
    </location>
</feature>
<accession>A0A2P4NSF9</accession>
<protein>
    <recommendedName>
        <fullName evidence="3">BAH domain-containing protein</fullName>
    </recommendedName>
</protein>
<evidence type="ECO:0008006" key="3">
    <source>
        <dbReference type="Google" id="ProtNLM"/>
    </source>
</evidence>
<sequence length="201" mass="23564">ITFGVSNFKNIIDISLKDQWSAKKVECKGISKKLDDNHPFYRDLYRAYADYLNSSAAILNKNMEFYSSISYTVIKDNQEPVRLKLHIGDIVDLNEESEGVAYAKIEFIIQHKANNGQYYTFFLFNWFQATNYVDSISRCPLYNIQKPEESQWFQIFPINFIDHVPQVHFIHDCKSTCNSCNTKHDEANRSYILNSFYYTAV</sequence>
<dbReference type="Proteomes" id="UP000018888">
    <property type="component" value="Unassembled WGS sequence"/>
</dbReference>
<dbReference type="AlphaFoldDB" id="A0A2P4NSF9"/>
<evidence type="ECO:0000313" key="1">
    <source>
        <dbReference type="EMBL" id="POG56038.1"/>
    </source>
</evidence>
<reference evidence="1 2" key="1">
    <citation type="journal article" date="2013" name="Proc. Natl. Acad. Sci. U.S.A.">
        <title>Genome of an arbuscular mycorrhizal fungus provides insight into the oldest plant symbiosis.</title>
        <authorList>
            <person name="Tisserant E."/>
            <person name="Malbreil M."/>
            <person name="Kuo A."/>
            <person name="Kohler A."/>
            <person name="Symeonidi A."/>
            <person name="Balestrini R."/>
            <person name="Charron P."/>
            <person name="Duensing N."/>
            <person name="Frei Dit Frey N."/>
            <person name="Gianinazzi-Pearson V."/>
            <person name="Gilbert L.B."/>
            <person name="Handa Y."/>
            <person name="Herr J.R."/>
            <person name="Hijri M."/>
            <person name="Koul R."/>
            <person name="Kawaguchi M."/>
            <person name="Krajinski F."/>
            <person name="Lammers P.J."/>
            <person name="Masclaux F.G."/>
            <person name="Murat C."/>
            <person name="Morin E."/>
            <person name="Ndikumana S."/>
            <person name="Pagni M."/>
            <person name="Petitpierre D."/>
            <person name="Requena N."/>
            <person name="Rosikiewicz P."/>
            <person name="Riley R."/>
            <person name="Saito K."/>
            <person name="San Clemente H."/>
            <person name="Shapiro H."/>
            <person name="van Tuinen D."/>
            <person name="Becard G."/>
            <person name="Bonfante P."/>
            <person name="Paszkowski U."/>
            <person name="Shachar-Hill Y.Y."/>
            <person name="Tuskan G.A."/>
            <person name="Young P.W."/>
            <person name="Sanders I.R."/>
            <person name="Henrissat B."/>
            <person name="Rensing S.A."/>
            <person name="Grigoriev I.V."/>
            <person name="Corradi N."/>
            <person name="Roux C."/>
            <person name="Martin F."/>
        </authorList>
    </citation>
    <scope>NUCLEOTIDE SEQUENCE [LARGE SCALE GENOMIC DNA]</scope>
    <source>
        <strain evidence="1 2">DAOM 197198</strain>
    </source>
</reference>
<dbReference type="VEuPathDB" id="FungiDB:RhiirFUN_012707"/>
<name>A0A2P4NSF9_RHIID</name>
<dbReference type="EMBL" id="AUPC02000744">
    <property type="protein sequence ID" value="POG56038.1"/>
    <property type="molecule type" value="Genomic_DNA"/>
</dbReference>
<proteinExistence type="predicted"/>
<gene>
    <name evidence="1" type="ORF">GLOIN_2v1739631</name>
</gene>
<organism evidence="1 2">
    <name type="scientific">Rhizophagus irregularis (strain DAOM 181602 / DAOM 197198 / MUCL 43194)</name>
    <name type="common">Arbuscular mycorrhizal fungus</name>
    <name type="synonym">Glomus intraradices</name>
    <dbReference type="NCBI Taxonomy" id="747089"/>
    <lineage>
        <taxon>Eukaryota</taxon>
        <taxon>Fungi</taxon>
        <taxon>Fungi incertae sedis</taxon>
        <taxon>Mucoromycota</taxon>
        <taxon>Glomeromycotina</taxon>
        <taxon>Glomeromycetes</taxon>
        <taxon>Glomerales</taxon>
        <taxon>Glomeraceae</taxon>
        <taxon>Rhizophagus</taxon>
    </lineage>
</organism>